<evidence type="ECO:0000256" key="5">
    <source>
        <dbReference type="ARBA" id="ARBA00023136"/>
    </source>
</evidence>
<keyword evidence="12" id="KW-1185">Reference proteome</keyword>
<comment type="similarity">
    <text evidence="2">Belongs to the GerABKC lipoprotein family.</text>
</comment>
<dbReference type="InterPro" id="IPR008844">
    <property type="entry name" value="Spore_GerAC-like"/>
</dbReference>
<name>A0A9X7Z5V0_9BACL</name>
<dbReference type="Pfam" id="PF25198">
    <property type="entry name" value="Spore_GerAC_N"/>
    <property type="match status" value="1"/>
</dbReference>
<evidence type="ECO:0000256" key="7">
    <source>
        <dbReference type="ARBA" id="ARBA00023288"/>
    </source>
</evidence>
<dbReference type="KEGG" id="afx:JZ786_20235"/>
<feature type="domain" description="Spore germination protein N-terminal" evidence="10">
    <location>
        <begin position="22"/>
        <end position="196"/>
    </location>
</feature>
<evidence type="ECO:0000256" key="4">
    <source>
        <dbReference type="ARBA" id="ARBA00022729"/>
    </source>
</evidence>
<dbReference type="InterPro" id="IPR038501">
    <property type="entry name" value="Spore_GerAC_C_sf"/>
</dbReference>
<keyword evidence="7" id="KW-0449">Lipoprotein</keyword>
<protein>
    <submittedName>
        <fullName evidence="11">Ger(X)C family spore germination protein</fullName>
    </submittedName>
</protein>
<dbReference type="PROSITE" id="PS51257">
    <property type="entry name" value="PROKAR_LIPOPROTEIN"/>
    <property type="match status" value="1"/>
</dbReference>
<evidence type="ECO:0000313" key="12">
    <source>
        <dbReference type="Proteomes" id="UP000663505"/>
    </source>
</evidence>
<keyword evidence="5" id="KW-0472">Membrane</keyword>
<evidence type="ECO:0000259" key="9">
    <source>
        <dbReference type="Pfam" id="PF05504"/>
    </source>
</evidence>
<comment type="subcellular location">
    <subcellularLocation>
        <location evidence="1">Membrane</location>
        <topology evidence="1">Lipid-anchor</topology>
    </subcellularLocation>
</comment>
<dbReference type="PANTHER" id="PTHR35789:SF1">
    <property type="entry name" value="SPORE GERMINATION PROTEIN B3"/>
    <property type="match status" value="1"/>
</dbReference>
<dbReference type="PANTHER" id="PTHR35789">
    <property type="entry name" value="SPORE GERMINATION PROTEIN B3"/>
    <property type="match status" value="1"/>
</dbReference>
<dbReference type="GO" id="GO:0016020">
    <property type="term" value="C:membrane"/>
    <property type="evidence" value="ECO:0007669"/>
    <property type="project" value="UniProtKB-SubCell"/>
</dbReference>
<evidence type="ECO:0000256" key="8">
    <source>
        <dbReference type="SAM" id="SignalP"/>
    </source>
</evidence>
<feature type="domain" description="Spore germination GerAC-like C-terminal" evidence="9">
    <location>
        <begin position="213"/>
        <end position="372"/>
    </location>
</feature>
<accession>A0A9X7Z5V0</accession>
<evidence type="ECO:0000256" key="2">
    <source>
        <dbReference type="ARBA" id="ARBA00007886"/>
    </source>
</evidence>
<evidence type="ECO:0000256" key="3">
    <source>
        <dbReference type="ARBA" id="ARBA00022544"/>
    </source>
</evidence>
<feature type="signal peptide" evidence="8">
    <location>
        <begin position="1"/>
        <end position="23"/>
    </location>
</feature>
<dbReference type="RefSeq" id="WP_206656106.1">
    <property type="nucleotide sequence ID" value="NZ_CP071182.1"/>
</dbReference>
<evidence type="ECO:0000313" key="11">
    <source>
        <dbReference type="EMBL" id="QSO46742.1"/>
    </source>
</evidence>
<keyword evidence="3" id="KW-0309">Germination</keyword>
<proteinExistence type="inferred from homology"/>
<dbReference type="Proteomes" id="UP000663505">
    <property type="component" value="Chromosome"/>
</dbReference>
<dbReference type="EMBL" id="CP071182">
    <property type="protein sequence ID" value="QSO46742.1"/>
    <property type="molecule type" value="Genomic_DNA"/>
</dbReference>
<keyword evidence="6" id="KW-0564">Palmitate</keyword>
<dbReference type="Gene3D" id="3.30.300.210">
    <property type="entry name" value="Nutrient germinant receptor protein C, domain 3"/>
    <property type="match status" value="1"/>
</dbReference>
<dbReference type="GO" id="GO:0009847">
    <property type="term" value="P:spore germination"/>
    <property type="evidence" value="ECO:0007669"/>
    <property type="project" value="InterPro"/>
</dbReference>
<feature type="chain" id="PRO_5040912802" evidence="8">
    <location>
        <begin position="24"/>
        <end position="384"/>
    </location>
</feature>
<dbReference type="NCBIfam" id="TIGR02887">
    <property type="entry name" value="spore_ger_x_C"/>
    <property type="match status" value="1"/>
</dbReference>
<dbReference type="Pfam" id="PF05504">
    <property type="entry name" value="Spore_GerAC"/>
    <property type="match status" value="1"/>
</dbReference>
<dbReference type="InterPro" id="IPR046953">
    <property type="entry name" value="Spore_GerAC-like_C"/>
</dbReference>
<evidence type="ECO:0000259" key="10">
    <source>
        <dbReference type="Pfam" id="PF25198"/>
    </source>
</evidence>
<keyword evidence="4 8" id="KW-0732">Signal</keyword>
<reference evidence="11 12" key="1">
    <citation type="submission" date="2021-02" db="EMBL/GenBank/DDBJ databases">
        <title>Alicyclobacillus curvatus sp. nov. and Alicyclobacillus mengziensis sp. nov., two acidophilic bacteria isolated from acid mine drainage.</title>
        <authorList>
            <person name="Huang Y."/>
        </authorList>
    </citation>
    <scope>NUCLEOTIDE SEQUENCE [LARGE SCALE GENOMIC DNA]</scope>
    <source>
        <strain evidence="11 12">S30H14</strain>
    </source>
</reference>
<organism evidence="11 12">
    <name type="scientific">Alicyclobacillus mengziensis</name>
    <dbReference type="NCBI Taxonomy" id="2931921"/>
    <lineage>
        <taxon>Bacteria</taxon>
        <taxon>Bacillati</taxon>
        <taxon>Bacillota</taxon>
        <taxon>Bacilli</taxon>
        <taxon>Bacillales</taxon>
        <taxon>Alicyclobacillaceae</taxon>
        <taxon>Alicyclobacillus</taxon>
    </lineage>
</organism>
<gene>
    <name evidence="11" type="ORF">JZ786_20235</name>
</gene>
<dbReference type="InterPro" id="IPR057336">
    <property type="entry name" value="GerAC_N"/>
</dbReference>
<sequence>MKNFCSILLCLCLPFFLSGCWDAVELQQRAIVLMIGIDRIQHDSRGIRVSLQLARPQNLSTPPHPSSESGEKNTVVVSQNGIDVNDAIRKIQLATDRRLFFEHARALVINEEVAKHGTLPIIDSMVQARTAPRDAWLFVSSIPAREVLQYKPALDAIPSTYFTNFFGNRLLLKRSYDATLGGFHQRLVTPGIQPFAIWIGAGAKELSAPELRGIAAFSGDHFVGGFNQEQALGWQLLVNQFPKSPLTFTCPDRSDGKFVVNVRSVHSTTRVNCAKGSAPVAVISVRINGWVGNGTCLKQANQTDLKLYKQQVEKQTVTVLNTTIRYSKILNADILGIGQSVYRYEPRSWYGDTEWNKGFHQVVPQIHVDAQLEFLQTYKKLGST</sequence>
<evidence type="ECO:0000256" key="1">
    <source>
        <dbReference type="ARBA" id="ARBA00004635"/>
    </source>
</evidence>
<dbReference type="AlphaFoldDB" id="A0A9X7Z5V0"/>
<evidence type="ECO:0000256" key="6">
    <source>
        <dbReference type="ARBA" id="ARBA00023139"/>
    </source>
</evidence>